<dbReference type="Proteomes" id="UP000762676">
    <property type="component" value="Unassembled WGS sequence"/>
</dbReference>
<feature type="region of interest" description="Disordered" evidence="1">
    <location>
        <begin position="1"/>
        <end position="92"/>
    </location>
</feature>
<protein>
    <submittedName>
        <fullName evidence="2">Uncharacterized protein</fullName>
    </submittedName>
</protein>
<feature type="compositionally biased region" description="Basic residues" evidence="1">
    <location>
        <begin position="38"/>
        <end position="52"/>
    </location>
</feature>
<feature type="region of interest" description="Disordered" evidence="1">
    <location>
        <begin position="674"/>
        <end position="699"/>
    </location>
</feature>
<evidence type="ECO:0000256" key="1">
    <source>
        <dbReference type="SAM" id="MobiDB-lite"/>
    </source>
</evidence>
<feature type="region of interest" description="Disordered" evidence="1">
    <location>
        <begin position="516"/>
        <end position="542"/>
    </location>
</feature>
<feature type="region of interest" description="Disordered" evidence="1">
    <location>
        <begin position="642"/>
        <end position="661"/>
    </location>
</feature>
<accession>A0AAV4G073</accession>
<dbReference type="AlphaFoldDB" id="A0AAV4G073"/>
<evidence type="ECO:0000313" key="3">
    <source>
        <dbReference type="Proteomes" id="UP000762676"/>
    </source>
</evidence>
<feature type="compositionally biased region" description="Basic and acidic residues" evidence="1">
    <location>
        <begin position="14"/>
        <end position="28"/>
    </location>
</feature>
<gene>
    <name evidence="2" type="ORF">ElyMa_004005900</name>
</gene>
<feature type="compositionally biased region" description="Basic and acidic residues" evidence="1">
    <location>
        <begin position="70"/>
        <end position="82"/>
    </location>
</feature>
<comment type="caution">
    <text evidence="2">The sequence shown here is derived from an EMBL/GenBank/DDBJ whole genome shotgun (WGS) entry which is preliminary data.</text>
</comment>
<evidence type="ECO:0000313" key="2">
    <source>
        <dbReference type="EMBL" id="GFR78872.1"/>
    </source>
</evidence>
<sequence length="699" mass="77742">MSHLGSKTSSIQTDELRSDRSNEEKEIHTSSSPSTKVKSVKNKQAQNRRKGSTKPPPNSKINSKRFSSKLRNDKGGSREGPLESKISQASAGPTLNTSAIYSSAVSLISDDSYSSSYDSSTDLSTNTSIMTGETDSGSYVKPVYLQNSNLGSMVMSRDSLASRAYSMIALKFVGSEDHREPIGKYLGHKEKGDIPDGHRRRHAVSEAGRDADAGIKFNSNVSETGTVAQQRTRLEFFGHRKTTPLVQKIDTYVLNVPQLYDNHIATQVRGRPDVKKSGKSTVSLTGLASASGVLRSVSQPDRPLPVLRSVPSTYSHHAHFSWQKPLTSTTKVSKSIPSRISANDLNSKRLPDLTGATSKEELARAQSDMKIKITTRNSIKRISDDNSRFNYYNANIIPLHKLGDDQNESLKRRAELEAKRKLSKTVETSHVVSVDHVSQERQFFKEECRSAFKHQRIPTLRRSPAYILDRRPLGYSLLPCSNRSSMKGGFGPSFVGSTTVRNTIPHRLYCTSGSMPRGSYSTSGSMPHGSYSTSGSMPRGSYSTSGPMPCGLYYTSGSMPNVYKVMKTRLHQPSQLLEDSWWEKGSFGSLRVDQLGIGSPRFYPWAPYNQQLIDDVRCRVLRWAHLPKLPHKPRKALSFAVYEPDQDEEDKEKSKPTLKMKCKFSKPLRKGAVFKKESTNSVGKLQRRKSERGPEVWSG</sequence>
<proteinExistence type="predicted"/>
<organism evidence="2 3">
    <name type="scientific">Elysia marginata</name>
    <dbReference type="NCBI Taxonomy" id="1093978"/>
    <lineage>
        <taxon>Eukaryota</taxon>
        <taxon>Metazoa</taxon>
        <taxon>Spiralia</taxon>
        <taxon>Lophotrochozoa</taxon>
        <taxon>Mollusca</taxon>
        <taxon>Gastropoda</taxon>
        <taxon>Heterobranchia</taxon>
        <taxon>Euthyneura</taxon>
        <taxon>Panpulmonata</taxon>
        <taxon>Sacoglossa</taxon>
        <taxon>Placobranchoidea</taxon>
        <taxon>Plakobranchidae</taxon>
        <taxon>Elysia</taxon>
    </lineage>
</organism>
<feature type="compositionally biased region" description="Polar residues" evidence="1">
    <location>
        <begin position="1"/>
        <end position="13"/>
    </location>
</feature>
<reference evidence="2 3" key="1">
    <citation type="journal article" date="2021" name="Elife">
        <title>Chloroplast acquisition without the gene transfer in kleptoplastic sea slugs, Plakobranchus ocellatus.</title>
        <authorList>
            <person name="Maeda T."/>
            <person name="Takahashi S."/>
            <person name="Yoshida T."/>
            <person name="Shimamura S."/>
            <person name="Takaki Y."/>
            <person name="Nagai Y."/>
            <person name="Toyoda A."/>
            <person name="Suzuki Y."/>
            <person name="Arimoto A."/>
            <person name="Ishii H."/>
            <person name="Satoh N."/>
            <person name="Nishiyama T."/>
            <person name="Hasebe M."/>
            <person name="Maruyama T."/>
            <person name="Minagawa J."/>
            <person name="Obokata J."/>
            <person name="Shigenobu S."/>
        </authorList>
    </citation>
    <scope>NUCLEOTIDE SEQUENCE [LARGE SCALE GENOMIC DNA]</scope>
</reference>
<dbReference type="EMBL" id="BMAT01008147">
    <property type="protein sequence ID" value="GFR78872.1"/>
    <property type="molecule type" value="Genomic_DNA"/>
</dbReference>
<name>A0AAV4G073_9GAST</name>
<keyword evidence="3" id="KW-1185">Reference proteome</keyword>